<name>A0AAN1SZZ8_9PROT</name>
<evidence type="ECO:0000256" key="2">
    <source>
        <dbReference type="ARBA" id="ARBA00022741"/>
    </source>
</evidence>
<dbReference type="KEGG" id="fku:FGKAn22_05420"/>
<dbReference type="GO" id="GO:0003724">
    <property type="term" value="F:RNA helicase activity"/>
    <property type="evidence" value="ECO:0007669"/>
    <property type="project" value="UniProtKB-UniRule"/>
</dbReference>
<dbReference type="EC" id="3.6.4.13" evidence="7"/>
<dbReference type="InterPro" id="IPR027417">
    <property type="entry name" value="P-loop_NTPase"/>
</dbReference>
<dbReference type="InterPro" id="IPR028622">
    <property type="entry name" value="DEAD_helicase_RhlE"/>
</dbReference>
<dbReference type="SMART" id="SM00490">
    <property type="entry name" value="HELICc"/>
    <property type="match status" value="1"/>
</dbReference>
<dbReference type="Pfam" id="PF00271">
    <property type="entry name" value="Helicase_C"/>
    <property type="match status" value="1"/>
</dbReference>
<evidence type="ECO:0000256" key="3">
    <source>
        <dbReference type="ARBA" id="ARBA00022801"/>
    </source>
</evidence>
<evidence type="ECO:0000256" key="4">
    <source>
        <dbReference type="ARBA" id="ARBA00022806"/>
    </source>
</evidence>
<dbReference type="GO" id="GO:0003676">
    <property type="term" value="F:nucleic acid binding"/>
    <property type="evidence" value="ECO:0007669"/>
    <property type="project" value="InterPro"/>
</dbReference>
<dbReference type="Proteomes" id="UP001319121">
    <property type="component" value="Chromosome"/>
</dbReference>
<dbReference type="InterPro" id="IPR000629">
    <property type="entry name" value="RNA-helicase_DEAD-box_CS"/>
</dbReference>
<keyword evidence="14" id="KW-1185">Reference proteome</keyword>
<evidence type="ECO:0000256" key="5">
    <source>
        <dbReference type="ARBA" id="ARBA00022840"/>
    </source>
</evidence>
<keyword evidence="1 7" id="KW-0963">Cytoplasm</keyword>
<dbReference type="GO" id="GO:0042255">
    <property type="term" value="P:ribosome assembly"/>
    <property type="evidence" value="ECO:0007669"/>
    <property type="project" value="InterPro"/>
</dbReference>
<evidence type="ECO:0000256" key="1">
    <source>
        <dbReference type="ARBA" id="ARBA00022490"/>
    </source>
</evidence>
<dbReference type="PANTHER" id="PTHR47959:SF13">
    <property type="entry name" value="ATP-DEPENDENT RNA HELICASE RHLE"/>
    <property type="match status" value="1"/>
</dbReference>
<feature type="domain" description="Helicase C-terminal" evidence="11">
    <location>
        <begin position="223"/>
        <end position="388"/>
    </location>
</feature>
<dbReference type="GO" id="GO:0005524">
    <property type="term" value="F:ATP binding"/>
    <property type="evidence" value="ECO:0007669"/>
    <property type="project" value="UniProtKB-UniRule"/>
</dbReference>
<keyword evidence="4 7" id="KW-0347">Helicase</keyword>
<dbReference type="InterPro" id="IPR044742">
    <property type="entry name" value="DEAD/DEAH_RhlB"/>
</dbReference>
<dbReference type="CDD" id="cd18787">
    <property type="entry name" value="SF2_C_DEAD"/>
    <property type="match status" value="1"/>
</dbReference>
<dbReference type="PROSITE" id="PS51195">
    <property type="entry name" value="Q_MOTIF"/>
    <property type="match status" value="1"/>
</dbReference>
<protein>
    <recommendedName>
        <fullName evidence="7">ATP-dependent RNA helicase RhlE</fullName>
        <ecNumber evidence="7">3.6.4.13</ecNumber>
    </recommendedName>
</protein>
<feature type="domain" description="DEAD-box RNA helicase Q" evidence="12">
    <location>
        <begin position="5"/>
        <end position="33"/>
    </location>
</feature>
<dbReference type="RefSeq" id="WP_212786460.1">
    <property type="nucleotide sequence ID" value="NZ_AP019536.1"/>
</dbReference>
<evidence type="ECO:0000259" key="12">
    <source>
        <dbReference type="PROSITE" id="PS51195"/>
    </source>
</evidence>
<keyword evidence="7" id="KW-0690">Ribosome biogenesis</keyword>
<sequence length="516" mass="55830">MSNEISFAGLNLAEPILRAIADAGYTHPTPVQAQAIPQVLKGGDLLAGAQTGTGKTAGFTLPVLHRLSEKPAANPRAGCPRCLILTPTRELAAQVEESVQTYGKYLPLKSMVMFGGVNINPQIKALRGQVDILVATPGRLLDHVGQKTLDLSGVEILVLDEADRMLDMGFIRDIKKILALLPKQRQNLLFSATFSDEIKALADGLLHNPGYVEVARRNTTSELVEQSVHLIPQKLKSHLLAHLIKHNDWKQVLVFTRTKHGANRLAEKLTGDGIPSAAIHGNKSQSARTKALSQFKDGTLPVLVATDIAARGLDIDQLPHVVNFELPNVPEDYVHRIGRTGRAGSNGAAISLVDSEEFPYLKSIERLIKHAIPKVTIDSFVPPTHIPPEAPRPPRPQHGQRRHSNTTASAPRAGQGQKPRDGQKSHDGQSQKPRNPQQRDQQARNGQQPRSGSQPGKPRQPQAKKAGEPLLSEAARHQAMPQPGLFQPAPHARRERGAGQGTGQGRGAPRGGRGRG</sequence>
<dbReference type="PROSITE" id="PS51194">
    <property type="entry name" value="HELICASE_CTER"/>
    <property type="match status" value="1"/>
</dbReference>
<dbReference type="PROSITE" id="PS51192">
    <property type="entry name" value="HELICASE_ATP_BIND_1"/>
    <property type="match status" value="1"/>
</dbReference>
<feature type="compositionally biased region" description="Low complexity" evidence="9">
    <location>
        <begin position="438"/>
        <end position="448"/>
    </location>
</feature>
<keyword evidence="3 7" id="KW-0378">Hydrolase</keyword>
<evidence type="ECO:0000256" key="6">
    <source>
        <dbReference type="ARBA" id="ARBA00047984"/>
    </source>
</evidence>
<dbReference type="InterPro" id="IPR011545">
    <property type="entry name" value="DEAD/DEAH_box_helicase_dom"/>
</dbReference>
<feature type="compositionally biased region" description="Basic and acidic residues" evidence="9">
    <location>
        <begin position="418"/>
        <end position="429"/>
    </location>
</feature>
<dbReference type="FunFam" id="3.40.50.300:FF:000108">
    <property type="entry name" value="ATP-dependent RNA helicase RhlE"/>
    <property type="match status" value="1"/>
</dbReference>
<organism evidence="13 14">
    <name type="scientific">Ferrigenium kumadai</name>
    <dbReference type="NCBI Taxonomy" id="1682490"/>
    <lineage>
        <taxon>Bacteria</taxon>
        <taxon>Pseudomonadati</taxon>
        <taxon>Pseudomonadota</taxon>
        <taxon>Betaproteobacteria</taxon>
        <taxon>Nitrosomonadales</taxon>
        <taxon>Gallionellaceae</taxon>
        <taxon>Ferrigenium</taxon>
    </lineage>
</organism>
<dbReference type="PANTHER" id="PTHR47959">
    <property type="entry name" value="ATP-DEPENDENT RNA HELICASE RHLE-RELATED"/>
    <property type="match status" value="1"/>
</dbReference>
<feature type="compositionally biased region" description="Pro residues" evidence="9">
    <location>
        <begin position="384"/>
        <end position="396"/>
    </location>
</feature>
<dbReference type="InterPro" id="IPR050079">
    <property type="entry name" value="DEAD_box_RNA_helicase"/>
</dbReference>
<evidence type="ECO:0000256" key="9">
    <source>
        <dbReference type="SAM" id="MobiDB-lite"/>
    </source>
</evidence>
<feature type="short sequence motif" description="Q motif" evidence="8">
    <location>
        <begin position="5"/>
        <end position="33"/>
    </location>
</feature>
<reference evidence="13 14" key="1">
    <citation type="submission" date="2019-03" db="EMBL/GenBank/DDBJ databases">
        <title>Complete genome sequence of Ferrigenium kumadai strain An22, a microaerophilic iron-oxidizing bacterium isolated from a paddy field soil.</title>
        <authorList>
            <person name="Watanabe T."/>
            <person name="Asakawa S."/>
        </authorList>
    </citation>
    <scope>NUCLEOTIDE SEQUENCE [LARGE SCALE GENOMIC DNA]</scope>
    <source>
        <strain evidence="13 14">An22</strain>
    </source>
</reference>
<keyword evidence="2 7" id="KW-0547">Nucleotide-binding</keyword>
<dbReference type="SUPFAM" id="SSF52540">
    <property type="entry name" value="P-loop containing nucleoside triphosphate hydrolases"/>
    <property type="match status" value="1"/>
</dbReference>
<dbReference type="FunFam" id="3.40.50.300:FF:000468">
    <property type="entry name" value="ATP-dependent RNA helicase RhlE"/>
    <property type="match status" value="1"/>
</dbReference>
<dbReference type="GO" id="GO:0009266">
    <property type="term" value="P:response to temperature stimulus"/>
    <property type="evidence" value="ECO:0007669"/>
    <property type="project" value="UniProtKB-ARBA"/>
</dbReference>
<dbReference type="InterPro" id="IPR014001">
    <property type="entry name" value="Helicase_ATP-bd"/>
</dbReference>
<evidence type="ECO:0000313" key="13">
    <source>
        <dbReference type="EMBL" id="BBI98849.1"/>
    </source>
</evidence>
<dbReference type="Gene3D" id="3.40.50.300">
    <property type="entry name" value="P-loop containing nucleotide triphosphate hydrolases"/>
    <property type="match status" value="2"/>
</dbReference>
<dbReference type="GO" id="GO:0016787">
    <property type="term" value="F:hydrolase activity"/>
    <property type="evidence" value="ECO:0007669"/>
    <property type="project" value="UniProtKB-KW"/>
</dbReference>
<proteinExistence type="inferred from homology"/>
<evidence type="ECO:0000259" key="10">
    <source>
        <dbReference type="PROSITE" id="PS51192"/>
    </source>
</evidence>
<dbReference type="InterPro" id="IPR014014">
    <property type="entry name" value="RNA_helicase_DEAD_Q_motif"/>
</dbReference>
<comment type="subcellular location">
    <subcellularLocation>
        <location evidence="7">Cytoplasm</location>
    </subcellularLocation>
</comment>
<gene>
    <name evidence="13" type="primary">rhlE_1</name>
    <name evidence="7" type="synonym">rhlE</name>
    <name evidence="13" type="ORF">FGKAn22_05420</name>
</gene>
<comment type="similarity">
    <text evidence="7">Belongs to the DEAD box helicase family. RhlE subfamily.</text>
</comment>
<accession>A0AAN1SZZ8</accession>
<dbReference type="HAMAP" id="MF_00968">
    <property type="entry name" value="DEAD_helicase_RhlE"/>
    <property type="match status" value="1"/>
</dbReference>
<dbReference type="GO" id="GO:0005829">
    <property type="term" value="C:cytosol"/>
    <property type="evidence" value="ECO:0007669"/>
    <property type="project" value="TreeGrafter"/>
</dbReference>
<dbReference type="EMBL" id="AP019536">
    <property type="protein sequence ID" value="BBI98849.1"/>
    <property type="molecule type" value="Genomic_DNA"/>
</dbReference>
<comment type="function">
    <text evidence="7">DEAD-box RNA helicase involved in ribosome assembly. Has RNA-dependent ATPase activity and unwinds double-stranded RNA.</text>
</comment>
<dbReference type="Pfam" id="PF00270">
    <property type="entry name" value="DEAD"/>
    <property type="match status" value="1"/>
</dbReference>
<evidence type="ECO:0000259" key="11">
    <source>
        <dbReference type="PROSITE" id="PS51194"/>
    </source>
</evidence>
<dbReference type="SMART" id="SM00487">
    <property type="entry name" value="DEXDc"/>
    <property type="match status" value="1"/>
</dbReference>
<dbReference type="PROSITE" id="PS00039">
    <property type="entry name" value="DEAD_ATP_HELICASE"/>
    <property type="match status" value="1"/>
</dbReference>
<evidence type="ECO:0000256" key="7">
    <source>
        <dbReference type="HAMAP-Rule" id="MF_00968"/>
    </source>
</evidence>
<dbReference type="AlphaFoldDB" id="A0AAN1SZZ8"/>
<dbReference type="CDD" id="cd00268">
    <property type="entry name" value="DEADc"/>
    <property type="match status" value="1"/>
</dbReference>
<dbReference type="InterPro" id="IPR001650">
    <property type="entry name" value="Helicase_C-like"/>
</dbReference>
<keyword evidence="5 7" id="KW-0067">ATP-binding</keyword>
<comment type="catalytic activity">
    <reaction evidence="6 7">
        <text>ATP + H2O = ADP + phosphate + H(+)</text>
        <dbReference type="Rhea" id="RHEA:13065"/>
        <dbReference type="ChEBI" id="CHEBI:15377"/>
        <dbReference type="ChEBI" id="CHEBI:15378"/>
        <dbReference type="ChEBI" id="CHEBI:30616"/>
        <dbReference type="ChEBI" id="CHEBI:43474"/>
        <dbReference type="ChEBI" id="CHEBI:456216"/>
        <dbReference type="EC" id="3.6.4.13"/>
    </reaction>
</comment>
<feature type="domain" description="Helicase ATP-binding" evidence="10">
    <location>
        <begin position="36"/>
        <end position="212"/>
    </location>
</feature>
<evidence type="ECO:0000256" key="8">
    <source>
        <dbReference type="PROSITE-ProRule" id="PRU00552"/>
    </source>
</evidence>
<feature type="compositionally biased region" description="Gly residues" evidence="9">
    <location>
        <begin position="498"/>
        <end position="516"/>
    </location>
</feature>
<evidence type="ECO:0000313" key="14">
    <source>
        <dbReference type="Proteomes" id="UP001319121"/>
    </source>
</evidence>
<feature type="region of interest" description="Disordered" evidence="9">
    <location>
        <begin position="379"/>
        <end position="516"/>
    </location>
</feature>